<gene>
    <name evidence="1" type="ORF">DBT_2341</name>
</gene>
<sequence length="40" mass="4827">MRFGHPLQKFEQIIPDYALRKMAKMNFLFISTNYLIIAYC</sequence>
<organism evidence="1 2">
    <name type="scientific">Dissulfuribacter thermophilus</name>
    <dbReference type="NCBI Taxonomy" id="1156395"/>
    <lineage>
        <taxon>Bacteria</taxon>
        <taxon>Pseudomonadati</taxon>
        <taxon>Thermodesulfobacteriota</taxon>
        <taxon>Dissulfuribacteria</taxon>
        <taxon>Dissulfuribacterales</taxon>
        <taxon>Dissulfuribacteraceae</taxon>
        <taxon>Dissulfuribacter</taxon>
    </lineage>
</organism>
<comment type="caution">
    <text evidence="1">The sequence shown here is derived from an EMBL/GenBank/DDBJ whole genome shotgun (WGS) entry which is preliminary data.</text>
</comment>
<reference evidence="1 2" key="1">
    <citation type="submission" date="2016-06" db="EMBL/GenBank/DDBJ databases">
        <title>Respiratory ammonification of nitrate coupled to the oxidation of elemental sulfur in deep-sea autotrophic thermophilic bacteria.</title>
        <authorList>
            <person name="Slobodkina G.B."/>
            <person name="Mardanov A.V."/>
            <person name="Ravin N.V."/>
            <person name="Frolova A.A."/>
            <person name="Viryasiv M.B."/>
            <person name="Chernyh N.A."/>
            <person name="Bonch-Osmolovskaya E.A."/>
            <person name="Slobodkin A.I."/>
        </authorList>
    </citation>
    <scope>NUCLEOTIDE SEQUENCE [LARGE SCALE GENOMIC DNA]</scope>
    <source>
        <strain evidence="1 2">S69</strain>
    </source>
</reference>
<evidence type="ECO:0000313" key="2">
    <source>
        <dbReference type="Proteomes" id="UP000093080"/>
    </source>
</evidence>
<dbReference type="Proteomes" id="UP000093080">
    <property type="component" value="Unassembled WGS sequence"/>
</dbReference>
<proteinExistence type="predicted"/>
<keyword evidence="2" id="KW-1185">Reference proteome</keyword>
<dbReference type="AlphaFoldDB" id="A0A1B9F2V6"/>
<accession>A0A1B9F2V6</accession>
<name>A0A1B9F2V6_9BACT</name>
<evidence type="ECO:0000313" key="1">
    <source>
        <dbReference type="EMBL" id="OCC14269.1"/>
    </source>
</evidence>
<dbReference type="EMBL" id="MAGO01000015">
    <property type="protein sequence ID" value="OCC14269.1"/>
    <property type="molecule type" value="Genomic_DNA"/>
</dbReference>
<protein>
    <submittedName>
        <fullName evidence="1">Uncharacterized protein</fullName>
    </submittedName>
</protein>